<dbReference type="Pfam" id="PF26215">
    <property type="entry name" value="HTH_animal"/>
    <property type="match status" value="1"/>
</dbReference>
<evidence type="ECO:0000313" key="2">
    <source>
        <dbReference type="EMBL" id="CAF4284722.1"/>
    </source>
</evidence>
<reference evidence="2" key="1">
    <citation type="submission" date="2021-02" db="EMBL/GenBank/DDBJ databases">
        <authorList>
            <person name="Nowell W R."/>
        </authorList>
    </citation>
    <scope>NUCLEOTIDE SEQUENCE</scope>
</reference>
<dbReference type="Proteomes" id="UP000663842">
    <property type="component" value="Unassembled WGS sequence"/>
</dbReference>
<gene>
    <name evidence="2" type="ORF">UXM345_LOCUS32539</name>
</gene>
<dbReference type="PANTHER" id="PTHR21301:SF10">
    <property type="entry name" value="REVERSE TRANSCRIPTASE DOMAIN-CONTAINING PROTEIN"/>
    <property type="match status" value="1"/>
</dbReference>
<name>A0A820GXW5_9BILA</name>
<protein>
    <recommendedName>
        <fullName evidence="1">Helix-turn-helix domain-containing protein</fullName>
    </recommendedName>
</protein>
<sequence>QLPPFEIYGRYIDDIFFTWNDSQEKLKELLQKLNDHHPNIKLEYKIGQILPFLDTLSSNNNGVLSTSAYHKTTSEPYVVPFESDHPRYMFCNIIRVALLRAIRYSSTFEAFNTERRNIRLMLLYNGYPSTYINSEFRTFFHQYDIYDSDSSILPMITDERQFLAIYNGIAPIPTPRQSQVTLDIASSQIEHFDHDNNQQNVLPLNPTVEKQDKNKTFNQALFLHYTHENRLSPLKRDIHEIYQSTFQGTNISSVNLIVAYRNNQKSKTELIRQSDHIHHTADMISNQVSTPNSKFQM</sequence>
<feature type="non-terminal residue" evidence="2">
    <location>
        <position position="1"/>
    </location>
</feature>
<dbReference type="AlphaFoldDB" id="A0A820GXW5"/>
<proteinExistence type="predicted"/>
<evidence type="ECO:0000313" key="3">
    <source>
        <dbReference type="Proteomes" id="UP000663842"/>
    </source>
</evidence>
<feature type="domain" description="Helix-turn-helix" evidence="1">
    <location>
        <begin position="77"/>
        <end position="136"/>
    </location>
</feature>
<organism evidence="2 3">
    <name type="scientific">Rotaria magnacalcarata</name>
    <dbReference type="NCBI Taxonomy" id="392030"/>
    <lineage>
        <taxon>Eukaryota</taxon>
        <taxon>Metazoa</taxon>
        <taxon>Spiralia</taxon>
        <taxon>Gnathifera</taxon>
        <taxon>Rotifera</taxon>
        <taxon>Eurotatoria</taxon>
        <taxon>Bdelloidea</taxon>
        <taxon>Philodinida</taxon>
        <taxon>Philodinidae</taxon>
        <taxon>Rotaria</taxon>
    </lineage>
</organism>
<dbReference type="EMBL" id="CAJOBF010010004">
    <property type="protein sequence ID" value="CAF4284722.1"/>
    <property type="molecule type" value="Genomic_DNA"/>
</dbReference>
<comment type="caution">
    <text evidence="2">The sequence shown here is derived from an EMBL/GenBank/DDBJ whole genome shotgun (WGS) entry which is preliminary data.</text>
</comment>
<accession>A0A820GXW5</accession>
<dbReference type="InterPro" id="IPR058912">
    <property type="entry name" value="HTH_animal"/>
</dbReference>
<dbReference type="PANTHER" id="PTHR21301">
    <property type="entry name" value="REVERSE TRANSCRIPTASE"/>
    <property type="match status" value="1"/>
</dbReference>
<evidence type="ECO:0000259" key="1">
    <source>
        <dbReference type="Pfam" id="PF26215"/>
    </source>
</evidence>